<dbReference type="OrthoDB" id="1683859at2759"/>
<comment type="caution">
    <text evidence="1">The sequence shown here is derived from an EMBL/GenBank/DDBJ whole genome shotgun (WGS) entry which is preliminary data.</text>
</comment>
<proteinExistence type="predicted"/>
<reference evidence="1" key="1">
    <citation type="submission" date="2018-05" db="EMBL/GenBank/DDBJ databases">
        <title>Draft genome of Mucuna pruriens seed.</title>
        <authorList>
            <person name="Nnadi N.E."/>
            <person name="Vos R."/>
            <person name="Hasami M.H."/>
            <person name="Devisetty U.K."/>
            <person name="Aguiy J.C."/>
        </authorList>
    </citation>
    <scope>NUCLEOTIDE SEQUENCE [LARGE SCALE GENOMIC DNA]</scope>
    <source>
        <strain evidence="1">JCA_2017</strain>
    </source>
</reference>
<accession>A0A371G201</accession>
<dbReference type="AlphaFoldDB" id="A0A371G201"/>
<evidence type="ECO:0000313" key="1">
    <source>
        <dbReference type="EMBL" id="RDX84572.1"/>
    </source>
</evidence>
<dbReference type="EMBL" id="QJKJ01007007">
    <property type="protein sequence ID" value="RDX84572.1"/>
    <property type="molecule type" value="Genomic_DNA"/>
</dbReference>
<keyword evidence="2" id="KW-1185">Reference proteome</keyword>
<feature type="non-terminal residue" evidence="1">
    <location>
        <position position="1"/>
    </location>
</feature>
<sequence>MKSLWIWRLRSSWPFDLSIYNSQLQASTRLPKLAKVVFDVSIVPNHKVLILDVRSERHKQRSQQVTNPRIKWWQLKGDKLVTVKQKLLEESGWELFGSANLMRDEMSKKIRKAAKEVLGQSRGFRPRDKESWWWNENVQDKGCNNAKNWVRNQNARNDTRKVE</sequence>
<gene>
    <name evidence="1" type="ORF">CR513_34358</name>
</gene>
<dbReference type="Proteomes" id="UP000257109">
    <property type="component" value="Unassembled WGS sequence"/>
</dbReference>
<protein>
    <submittedName>
        <fullName evidence="1">Uncharacterized protein</fullName>
    </submittedName>
</protein>
<organism evidence="1 2">
    <name type="scientific">Mucuna pruriens</name>
    <name type="common">Velvet bean</name>
    <name type="synonym">Dolichos pruriens</name>
    <dbReference type="NCBI Taxonomy" id="157652"/>
    <lineage>
        <taxon>Eukaryota</taxon>
        <taxon>Viridiplantae</taxon>
        <taxon>Streptophyta</taxon>
        <taxon>Embryophyta</taxon>
        <taxon>Tracheophyta</taxon>
        <taxon>Spermatophyta</taxon>
        <taxon>Magnoliopsida</taxon>
        <taxon>eudicotyledons</taxon>
        <taxon>Gunneridae</taxon>
        <taxon>Pentapetalae</taxon>
        <taxon>rosids</taxon>
        <taxon>fabids</taxon>
        <taxon>Fabales</taxon>
        <taxon>Fabaceae</taxon>
        <taxon>Papilionoideae</taxon>
        <taxon>50 kb inversion clade</taxon>
        <taxon>NPAAA clade</taxon>
        <taxon>indigoferoid/millettioid clade</taxon>
        <taxon>Phaseoleae</taxon>
        <taxon>Mucuna</taxon>
    </lineage>
</organism>
<evidence type="ECO:0000313" key="2">
    <source>
        <dbReference type="Proteomes" id="UP000257109"/>
    </source>
</evidence>
<name>A0A371G201_MUCPR</name>